<name>A0A2N3KXL8_9PROT</name>
<dbReference type="RefSeq" id="WP_101264362.1">
    <property type="nucleotide sequence ID" value="NZ_NWTK01000002.1"/>
</dbReference>
<dbReference type="Proteomes" id="UP000233597">
    <property type="component" value="Unassembled WGS sequence"/>
</dbReference>
<dbReference type="InterPro" id="IPR007419">
    <property type="entry name" value="BFD-like_2Fe2S-bd_dom"/>
</dbReference>
<dbReference type="AlphaFoldDB" id="A0A2N3KXL8"/>
<organism evidence="2 3">
    <name type="scientific">Thalassospira marina</name>
    <dbReference type="NCBI Taxonomy" id="2048283"/>
    <lineage>
        <taxon>Bacteria</taxon>
        <taxon>Pseudomonadati</taxon>
        <taxon>Pseudomonadota</taxon>
        <taxon>Alphaproteobacteria</taxon>
        <taxon>Rhodospirillales</taxon>
        <taxon>Thalassospiraceae</taxon>
        <taxon>Thalassospira</taxon>
    </lineage>
</organism>
<dbReference type="OrthoDB" id="7428628at2"/>
<evidence type="ECO:0000259" key="1">
    <source>
        <dbReference type="Pfam" id="PF04324"/>
    </source>
</evidence>
<gene>
    <name evidence="2" type="ORF">COO20_03830</name>
</gene>
<dbReference type="Pfam" id="PF04324">
    <property type="entry name" value="Fer2_BFD"/>
    <property type="match status" value="1"/>
</dbReference>
<accession>A0A2N3KXL8</accession>
<dbReference type="EMBL" id="NWTK01000002">
    <property type="protein sequence ID" value="PKR55315.1"/>
    <property type="molecule type" value="Genomic_DNA"/>
</dbReference>
<comment type="caution">
    <text evidence="2">The sequence shown here is derived from an EMBL/GenBank/DDBJ whole genome shotgun (WGS) entry which is preliminary data.</text>
</comment>
<dbReference type="Gene3D" id="1.10.10.1100">
    <property type="entry name" value="BFD-like [2Fe-2S]-binding domain"/>
    <property type="match status" value="1"/>
</dbReference>
<evidence type="ECO:0000313" key="3">
    <source>
        <dbReference type="Proteomes" id="UP000233597"/>
    </source>
</evidence>
<reference evidence="2 3" key="1">
    <citation type="submission" date="2017-09" db="EMBL/GenBank/DDBJ databases">
        <title>Biodiversity and function of Thalassospira species in the particle-attached aromatic-hydrocarbon-degrading consortia from the surface seawater of the South China Sea.</title>
        <authorList>
            <person name="Dong C."/>
            <person name="Liu R."/>
            <person name="Shao Z."/>
        </authorList>
    </citation>
    <scope>NUCLEOTIDE SEQUENCE [LARGE SCALE GENOMIC DNA]</scope>
    <source>
        <strain evidence="2 3">CSC1P2</strain>
    </source>
</reference>
<sequence>MFVCVCNALNQGDVKRAATEGNATRPAEVFRFHGCKPQCGKCACHMRSELSQHCCSADGAQDRVIANVAADQAIAAE</sequence>
<proteinExistence type="predicted"/>
<protein>
    <submittedName>
        <fullName evidence="2">Bacterioferritin</fullName>
    </submittedName>
</protein>
<evidence type="ECO:0000313" key="2">
    <source>
        <dbReference type="EMBL" id="PKR55315.1"/>
    </source>
</evidence>
<dbReference type="InterPro" id="IPR041854">
    <property type="entry name" value="BFD-like_2Fe2S-bd_dom_sf"/>
</dbReference>
<feature type="domain" description="BFD-like [2Fe-2S]-binding" evidence="1">
    <location>
        <begin position="3"/>
        <end position="45"/>
    </location>
</feature>